<name>A0A382H2P6_9ZZZZ</name>
<gene>
    <name evidence="1" type="ORF">METZ01_LOCUS234394</name>
</gene>
<sequence>MRLNLLWCWLGIHRYKVIDVSFGFGPSGSIKTLQCKICGTKKVEKG</sequence>
<dbReference type="EMBL" id="UINC01058829">
    <property type="protein sequence ID" value="SVB81540.1"/>
    <property type="molecule type" value="Genomic_DNA"/>
</dbReference>
<protein>
    <submittedName>
        <fullName evidence="1">Uncharacterized protein</fullName>
    </submittedName>
</protein>
<evidence type="ECO:0000313" key="1">
    <source>
        <dbReference type="EMBL" id="SVB81540.1"/>
    </source>
</evidence>
<reference evidence="1" key="1">
    <citation type="submission" date="2018-05" db="EMBL/GenBank/DDBJ databases">
        <authorList>
            <person name="Lanie J.A."/>
            <person name="Ng W.-L."/>
            <person name="Kazmierczak K.M."/>
            <person name="Andrzejewski T.M."/>
            <person name="Davidsen T.M."/>
            <person name="Wayne K.J."/>
            <person name="Tettelin H."/>
            <person name="Glass J.I."/>
            <person name="Rusch D."/>
            <person name="Podicherti R."/>
            <person name="Tsui H.-C.T."/>
            <person name="Winkler M.E."/>
        </authorList>
    </citation>
    <scope>NUCLEOTIDE SEQUENCE</scope>
</reference>
<dbReference type="AlphaFoldDB" id="A0A382H2P6"/>
<proteinExistence type="predicted"/>
<organism evidence="1">
    <name type="scientific">marine metagenome</name>
    <dbReference type="NCBI Taxonomy" id="408172"/>
    <lineage>
        <taxon>unclassified sequences</taxon>
        <taxon>metagenomes</taxon>
        <taxon>ecological metagenomes</taxon>
    </lineage>
</organism>
<accession>A0A382H2P6</accession>